<keyword evidence="4 8" id="KW-0547">Nucleotide-binding</keyword>
<comment type="subcellular location">
    <subcellularLocation>
        <location evidence="8">Cytoplasm</location>
    </subcellularLocation>
</comment>
<dbReference type="HAMAP" id="MF_00022">
    <property type="entry name" value="Glu_tRNA_synth_type1"/>
    <property type="match status" value="1"/>
</dbReference>
<dbReference type="Pfam" id="PF19269">
    <property type="entry name" value="Anticodon_2"/>
    <property type="match status" value="1"/>
</dbReference>
<name>A0A1H0GHK2_9HYPH</name>
<dbReference type="PANTHER" id="PTHR43311:SF2">
    <property type="entry name" value="GLUTAMATE--TRNA LIGASE, MITOCHONDRIAL-RELATED"/>
    <property type="match status" value="1"/>
</dbReference>
<feature type="domain" description="Aminoacyl-tRNA synthetase class I anticodon-binding" evidence="10">
    <location>
        <begin position="352"/>
        <end position="455"/>
    </location>
</feature>
<dbReference type="Gene3D" id="1.10.10.350">
    <property type="match status" value="1"/>
</dbReference>
<evidence type="ECO:0000313" key="11">
    <source>
        <dbReference type="EMBL" id="SDO06364.1"/>
    </source>
</evidence>
<dbReference type="PRINTS" id="PR00987">
    <property type="entry name" value="TRNASYNTHGLU"/>
</dbReference>
<keyword evidence="2 8" id="KW-0963">Cytoplasm</keyword>
<dbReference type="InterPro" id="IPR000924">
    <property type="entry name" value="Glu/Gln-tRNA-synth"/>
</dbReference>
<evidence type="ECO:0000256" key="2">
    <source>
        <dbReference type="ARBA" id="ARBA00022490"/>
    </source>
</evidence>
<evidence type="ECO:0000256" key="4">
    <source>
        <dbReference type="ARBA" id="ARBA00022741"/>
    </source>
</evidence>
<evidence type="ECO:0000313" key="12">
    <source>
        <dbReference type="Proteomes" id="UP000198793"/>
    </source>
</evidence>
<gene>
    <name evidence="8" type="primary">gltX</name>
    <name evidence="11" type="ORF">SAMN05192530_103128</name>
</gene>
<comment type="subunit">
    <text evidence="8">Monomer.</text>
</comment>
<dbReference type="Proteomes" id="UP000198793">
    <property type="component" value="Unassembled WGS sequence"/>
</dbReference>
<evidence type="ECO:0000256" key="3">
    <source>
        <dbReference type="ARBA" id="ARBA00022598"/>
    </source>
</evidence>
<comment type="similarity">
    <text evidence="1 8">Belongs to the class-I aminoacyl-tRNA synthetase family. Glutamate--tRNA ligase type 1 subfamily.</text>
</comment>
<comment type="catalytic activity">
    <reaction evidence="8">
        <text>tRNA(Glu) + L-glutamate + ATP = L-glutamyl-tRNA(Glu) + AMP + diphosphate</text>
        <dbReference type="Rhea" id="RHEA:23540"/>
        <dbReference type="Rhea" id="RHEA-COMP:9663"/>
        <dbReference type="Rhea" id="RHEA-COMP:9680"/>
        <dbReference type="ChEBI" id="CHEBI:29985"/>
        <dbReference type="ChEBI" id="CHEBI:30616"/>
        <dbReference type="ChEBI" id="CHEBI:33019"/>
        <dbReference type="ChEBI" id="CHEBI:78442"/>
        <dbReference type="ChEBI" id="CHEBI:78520"/>
        <dbReference type="ChEBI" id="CHEBI:456215"/>
        <dbReference type="EC" id="6.1.1.17"/>
    </reaction>
</comment>
<dbReference type="PANTHER" id="PTHR43311">
    <property type="entry name" value="GLUTAMATE--TRNA LIGASE"/>
    <property type="match status" value="1"/>
</dbReference>
<evidence type="ECO:0000259" key="9">
    <source>
        <dbReference type="Pfam" id="PF00749"/>
    </source>
</evidence>
<dbReference type="InterPro" id="IPR014729">
    <property type="entry name" value="Rossmann-like_a/b/a_fold"/>
</dbReference>
<dbReference type="RefSeq" id="WP_090671786.1">
    <property type="nucleotide sequence ID" value="NZ_FNIT01000003.1"/>
</dbReference>
<keyword evidence="5 8" id="KW-0067">ATP-binding</keyword>
<keyword evidence="7 8" id="KW-0030">Aminoacyl-tRNA synthetase</keyword>
<dbReference type="GO" id="GO:0005737">
    <property type="term" value="C:cytoplasm"/>
    <property type="evidence" value="ECO:0007669"/>
    <property type="project" value="UniProtKB-SubCell"/>
</dbReference>
<dbReference type="InterPro" id="IPR001412">
    <property type="entry name" value="aa-tRNA-synth_I_CS"/>
</dbReference>
<protein>
    <recommendedName>
        <fullName evidence="8">Glutamate--tRNA ligase</fullName>
        <ecNumber evidence="8">6.1.1.17</ecNumber>
    </recommendedName>
    <alternativeName>
        <fullName evidence="8">Glutamyl-tRNA synthetase</fullName>
        <shortName evidence="8">GluRS</shortName>
    </alternativeName>
</protein>
<dbReference type="InterPro" id="IPR020058">
    <property type="entry name" value="Glu/Gln-tRNA-synth_Ib_cat-dom"/>
</dbReference>
<dbReference type="EC" id="6.1.1.17" evidence="8"/>
<dbReference type="STRING" id="1166073.SAMN05192530_103128"/>
<dbReference type="InterPro" id="IPR020751">
    <property type="entry name" value="aa-tRNA-synth_I_codon-bd_sub2"/>
</dbReference>
<dbReference type="Pfam" id="PF00749">
    <property type="entry name" value="tRNA-synt_1c"/>
    <property type="match status" value="1"/>
</dbReference>
<dbReference type="GO" id="GO:0004818">
    <property type="term" value="F:glutamate-tRNA ligase activity"/>
    <property type="evidence" value="ECO:0007669"/>
    <property type="project" value="UniProtKB-UniRule"/>
</dbReference>
<keyword evidence="12" id="KW-1185">Reference proteome</keyword>
<proteinExistence type="inferred from homology"/>
<feature type="domain" description="Glutamyl/glutaminyl-tRNA synthetase class Ib catalytic" evidence="9">
    <location>
        <begin position="5"/>
        <end position="316"/>
    </location>
</feature>
<keyword evidence="6 8" id="KW-0648">Protein biosynthesis</keyword>
<dbReference type="NCBIfam" id="TIGR00464">
    <property type="entry name" value="gltX_bact"/>
    <property type="match status" value="1"/>
</dbReference>
<dbReference type="SUPFAM" id="SSF52374">
    <property type="entry name" value="Nucleotidylyl transferase"/>
    <property type="match status" value="1"/>
</dbReference>
<dbReference type="AlphaFoldDB" id="A0A1H0GHK2"/>
<organism evidence="11 12">
    <name type="scientific">Aureimonas jatrophae</name>
    <dbReference type="NCBI Taxonomy" id="1166073"/>
    <lineage>
        <taxon>Bacteria</taxon>
        <taxon>Pseudomonadati</taxon>
        <taxon>Pseudomonadota</taxon>
        <taxon>Alphaproteobacteria</taxon>
        <taxon>Hyphomicrobiales</taxon>
        <taxon>Aurantimonadaceae</taxon>
        <taxon>Aureimonas</taxon>
    </lineage>
</organism>
<comment type="caution">
    <text evidence="8">Lacks conserved residue(s) required for the propagation of feature annotation.</text>
</comment>
<dbReference type="GO" id="GO:0006424">
    <property type="term" value="P:glutamyl-tRNA aminoacylation"/>
    <property type="evidence" value="ECO:0007669"/>
    <property type="project" value="UniProtKB-UniRule"/>
</dbReference>
<evidence type="ECO:0000256" key="1">
    <source>
        <dbReference type="ARBA" id="ARBA00007894"/>
    </source>
</evidence>
<accession>A0A1H0GHK2</accession>
<sequence length="457" mass="51234">MAPIVRFAPSPTGYLHIGNLRPALFNWLFAQREGGRFILRYDDTDLERSKREYADAVLEDIAWIGIHPDEIVRQSDRLDRYDAAFERLRASGAIYPCFETPDELERARRRRLARGLSPVYTRDALRLGDEERSRLAGEGRQPYWRFRLPNAPAGSLDPVRTEIRWTDLVRGEEVVDLSSLSDPVVRREDGTYLYTFTSVVDDADMGVTHILRGDDHVTNTGVQIAMFEALGVQVPRFGHFNLLTTIDGEGLSKRSGALSLRTLRSEGYEPMAIASLAVLTGLSGSIEAVPDLESLARRLDFDAVSLSSAKFDPANLLRLNAELVHAKPTSDVASALADMGVPSEQTDAFWLAVRGNCERVSDARDWADIVWRQPAGDALLQEGDRAFVREALDLLPSDPFEEATWKRWTDTVKARTERKGRALFLPLRVALTGREHGPDMSALLPLIGRQRALERRP</sequence>
<dbReference type="SUPFAM" id="SSF48163">
    <property type="entry name" value="An anticodon-binding domain of class I aminoacyl-tRNA synthetases"/>
    <property type="match status" value="1"/>
</dbReference>
<evidence type="ECO:0000256" key="5">
    <source>
        <dbReference type="ARBA" id="ARBA00022840"/>
    </source>
</evidence>
<dbReference type="InterPro" id="IPR049940">
    <property type="entry name" value="GluQ/Sye"/>
</dbReference>
<evidence type="ECO:0000256" key="8">
    <source>
        <dbReference type="HAMAP-Rule" id="MF_00022"/>
    </source>
</evidence>
<dbReference type="Gene3D" id="3.40.50.620">
    <property type="entry name" value="HUPs"/>
    <property type="match status" value="1"/>
</dbReference>
<evidence type="ECO:0000256" key="7">
    <source>
        <dbReference type="ARBA" id="ARBA00023146"/>
    </source>
</evidence>
<dbReference type="OrthoDB" id="9807503at2"/>
<feature type="short sequence motif" description="'HIGH' region" evidence="8">
    <location>
        <begin position="9"/>
        <end position="19"/>
    </location>
</feature>
<evidence type="ECO:0000256" key="6">
    <source>
        <dbReference type="ARBA" id="ARBA00022917"/>
    </source>
</evidence>
<dbReference type="EMBL" id="FNIT01000003">
    <property type="protein sequence ID" value="SDO06364.1"/>
    <property type="molecule type" value="Genomic_DNA"/>
</dbReference>
<dbReference type="InterPro" id="IPR008925">
    <property type="entry name" value="aa_tRNA-synth_I_cd-bd_sf"/>
</dbReference>
<feature type="binding site" evidence="8">
    <location>
        <position position="253"/>
    </location>
    <ligand>
        <name>ATP</name>
        <dbReference type="ChEBI" id="CHEBI:30616"/>
    </ligand>
</feature>
<dbReference type="InterPro" id="IPR045462">
    <property type="entry name" value="aa-tRNA-synth_I_cd-bd"/>
</dbReference>
<dbReference type="PROSITE" id="PS00178">
    <property type="entry name" value="AA_TRNA_LIGASE_I"/>
    <property type="match status" value="1"/>
</dbReference>
<reference evidence="11 12" key="1">
    <citation type="submission" date="2016-10" db="EMBL/GenBank/DDBJ databases">
        <authorList>
            <person name="de Groot N.N."/>
        </authorList>
    </citation>
    <scope>NUCLEOTIDE SEQUENCE [LARGE SCALE GENOMIC DNA]</scope>
    <source>
        <strain evidence="12">L7-484,KACC 16230,DSM 25025</strain>
    </source>
</reference>
<dbReference type="InterPro" id="IPR004527">
    <property type="entry name" value="Glu-tRNA-ligase_bac/mito"/>
</dbReference>
<dbReference type="GO" id="GO:0005524">
    <property type="term" value="F:ATP binding"/>
    <property type="evidence" value="ECO:0007669"/>
    <property type="project" value="UniProtKB-UniRule"/>
</dbReference>
<comment type="function">
    <text evidence="8">Catalyzes the attachment of glutamate to tRNA(Glu) in a two-step reaction: glutamate is first activated by ATP to form Glu-AMP and then transferred to the acceptor end of tRNA(Glu).</text>
</comment>
<evidence type="ECO:0000259" key="10">
    <source>
        <dbReference type="Pfam" id="PF19269"/>
    </source>
</evidence>
<dbReference type="GO" id="GO:0000049">
    <property type="term" value="F:tRNA binding"/>
    <property type="evidence" value="ECO:0007669"/>
    <property type="project" value="InterPro"/>
</dbReference>
<keyword evidence="3 8" id="KW-0436">Ligase</keyword>
<feature type="short sequence motif" description="'KMSKS' region" evidence="8">
    <location>
        <begin position="250"/>
        <end position="254"/>
    </location>
</feature>